<evidence type="ECO:0000256" key="1">
    <source>
        <dbReference type="ARBA" id="ARBA00022603"/>
    </source>
</evidence>
<dbReference type="Pfam" id="PF13649">
    <property type="entry name" value="Methyltransf_25"/>
    <property type="match status" value="1"/>
</dbReference>
<organism evidence="4 5">
    <name type="scientific">Blastomonas marina</name>
    <dbReference type="NCBI Taxonomy" id="1867408"/>
    <lineage>
        <taxon>Bacteria</taxon>
        <taxon>Pseudomonadati</taxon>
        <taxon>Pseudomonadota</taxon>
        <taxon>Alphaproteobacteria</taxon>
        <taxon>Sphingomonadales</taxon>
        <taxon>Sphingomonadaceae</taxon>
        <taxon>Blastomonas</taxon>
    </lineage>
</organism>
<keyword evidence="2" id="KW-0808">Transferase</keyword>
<dbReference type="EMBL" id="BMID01000001">
    <property type="protein sequence ID" value="GGA01975.1"/>
    <property type="molecule type" value="Genomic_DNA"/>
</dbReference>
<sequence length="196" mass="21978">MSDAETLAWYEANAPRFAFSFGTTHSVHLDGFLDRLAPGARILELGCGTGQDAARMIERGFDLDATDATSALIRKAKERFGVEARQMRFDELDAIETYDAVWAHACLLHVARAELPDILERIRKALRPGGWHYANYKLGDGEARDPLGRLTNFPATEWLEAIYRDAAFVIDAAEKYRGKGADGVRRDWYALTVRRG</sequence>
<dbReference type="SUPFAM" id="SSF53335">
    <property type="entry name" value="S-adenosyl-L-methionine-dependent methyltransferases"/>
    <property type="match status" value="1"/>
</dbReference>
<dbReference type="GO" id="GO:0032259">
    <property type="term" value="P:methylation"/>
    <property type="evidence" value="ECO:0007669"/>
    <property type="project" value="UniProtKB-KW"/>
</dbReference>
<dbReference type="CDD" id="cd02440">
    <property type="entry name" value="AdoMet_MTases"/>
    <property type="match status" value="1"/>
</dbReference>
<name>A0ABQ1F7U2_9SPHN</name>
<evidence type="ECO:0000313" key="4">
    <source>
        <dbReference type="EMBL" id="GGA01975.1"/>
    </source>
</evidence>
<dbReference type="InterPro" id="IPR029063">
    <property type="entry name" value="SAM-dependent_MTases_sf"/>
</dbReference>
<proteinExistence type="predicted"/>
<dbReference type="InterPro" id="IPR041698">
    <property type="entry name" value="Methyltransf_25"/>
</dbReference>
<protein>
    <submittedName>
        <fullName evidence="4">Methyltransferase</fullName>
    </submittedName>
</protein>
<keyword evidence="1 4" id="KW-0489">Methyltransferase</keyword>
<dbReference type="Proteomes" id="UP000603317">
    <property type="component" value="Unassembled WGS sequence"/>
</dbReference>
<evidence type="ECO:0000313" key="5">
    <source>
        <dbReference type="Proteomes" id="UP000603317"/>
    </source>
</evidence>
<evidence type="ECO:0000259" key="3">
    <source>
        <dbReference type="Pfam" id="PF13649"/>
    </source>
</evidence>
<gene>
    <name evidence="4" type="ORF">GCM10010923_08360</name>
</gene>
<dbReference type="Gene3D" id="3.40.50.150">
    <property type="entry name" value="Vaccinia Virus protein VP39"/>
    <property type="match status" value="1"/>
</dbReference>
<accession>A0ABQ1F7U2</accession>
<keyword evidence="5" id="KW-1185">Reference proteome</keyword>
<comment type="caution">
    <text evidence="4">The sequence shown here is derived from an EMBL/GenBank/DDBJ whole genome shotgun (WGS) entry which is preliminary data.</text>
</comment>
<reference evidence="5" key="1">
    <citation type="journal article" date="2019" name="Int. J. Syst. Evol. Microbiol.">
        <title>The Global Catalogue of Microorganisms (GCM) 10K type strain sequencing project: providing services to taxonomists for standard genome sequencing and annotation.</title>
        <authorList>
            <consortium name="The Broad Institute Genomics Platform"/>
            <consortium name="The Broad Institute Genome Sequencing Center for Infectious Disease"/>
            <person name="Wu L."/>
            <person name="Ma J."/>
        </authorList>
    </citation>
    <scope>NUCLEOTIDE SEQUENCE [LARGE SCALE GENOMIC DNA]</scope>
    <source>
        <strain evidence="5">CGMCC 1.15297</strain>
    </source>
</reference>
<dbReference type="PANTHER" id="PTHR43861:SF1">
    <property type="entry name" value="TRANS-ACONITATE 2-METHYLTRANSFERASE"/>
    <property type="match status" value="1"/>
</dbReference>
<dbReference type="GO" id="GO:0008168">
    <property type="term" value="F:methyltransferase activity"/>
    <property type="evidence" value="ECO:0007669"/>
    <property type="project" value="UniProtKB-KW"/>
</dbReference>
<dbReference type="PANTHER" id="PTHR43861">
    <property type="entry name" value="TRANS-ACONITATE 2-METHYLTRANSFERASE-RELATED"/>
    <property type="match status" value="1"/>
</dbReference>
<dbReference type="RefSeq" id="WP_188641503.1">
    <property type="nucleotide sequence ID" value="NZ_BMID01000001.1"/>
</dbReference>
<evidence type="ECO:0000256" key="2">
    <source>
        <dbReference type="ARBA" id="ARBA00022679"/>
    </source>
</evidence>
<feature type="domain" description="Methyltransferase" evidence="3">
    <location>
        <begin position="42"/>
        <end position="130"/>
    </location>
</feature>